<dbReference type="Pfam" id="PF05728">
    <property type="entry name" value="UPF0227"/>
    <property type="match status" value="1"/>
</dbReference>
<dbReference type="PANTHER" id="PTHR35602:SF3">
    <property type="entry name" value="ESTERASE YQIA"/>
    <property type="match status" value="1"/>
</dbReference>
<dbReference type="InterPro" id="IPR029058">
    <property type="entry name" value="AB_hydrolase_fold"/>
</dbReference>
<evidence type="ECO:0000313" key="2">
    <source>
        <dbReference type="Proteomes" id="UP000824014"/>
    </source>
</evidence>
<dbReference type="InterPro" id="IPR008886">
    <property type="entry name" value="UPF0227/Esterase_YqiA"/>
</dbReference>
<name>A0A9D2DDP7_9BACT</name>
<protein>
    <recommendedName>
        <fullName evidence="3">Esterase</fullName>
    </recommendedName>
</protein>
<dbReference type="AlphaFoldDB" id="A0A9D2DDP7"/>
<comment type="caution">
    <text evidence="1">The sequence shown here is derived from an EMBL/GenBank/DDBJ whole genome shotgun (WGS) entry which is preliminary data.</text>
</comment>
<sequence>MTPKILFLHGFFASGACMPAQTLTHYFAGKASVVAPDLPVHPREAVAFIRQLCTREQPDVLAGNSNGSFLAQIVASETGLPALLGNPHLDMASFLAERIGTHTYKSPRADGNQQLTIDQALIDEFADLQQHQWDHCRPENRDKVWGLFGEKDTVAHYEPLFREHYSHIFHFPGAHTPTAEEVTEYYAPLLEQLLGCYTLR</sequence>
<accession>A0A9D2DDP7</accession>
<organism evidence="1 2">
    <name type="scientific">Candidatus Tidjanibacter faecipullorum</name>
    <dbReference type="NCBI Taxonomy" id="2838766"/>
    <lineage>
        <taxon>Bacteria</taxon>
        <taxon>Pseudomonadati</taxon>
        <taxon>Bacteroidota</taxon>
        <taxon>Bacteroidia</taxon>
        <taxon>Bacteroidales</taxon>
        <taxon>Rikenellaceae</taxon>
        <taxon>Tidjanibacter</taxon>
    </lineage>
</organism>
<dbReference type="Proteomes" id="UP000824014">
    <property type="component" value="Unassembled WGS sequence"/>
</dbReference>
<evidence type="ECO:0008006" key="3">
    <source>
        <dbReference type="Google" id="ProtNLM"/>
    </source>
</evidence>
<dbReference type="Gene3D" id="3.40.50.1820">
    <property type="entry name" value="alpha/beta hydrolase"/>
    <property type="match status" value="1"/>
</dbReference>
<dbReference type="PANTHER" id="PTHR35602">
    <property type="entry name" value="ESTERASE YQIA-RELATED"/>
    <property type="match status" value="1"/>
</dbReference>
<dbReference type="EMBL" id="DXCC01000014">
    <property type="protein sequence ID" value="HIZ15112.1"/>
    <property type="molecule type" value="Genomic_DNA"/>
</dbReference>
<proteinExistence type="predicted"/>
<reference evidence="1" key="2">
    <citation type="submission" date="2021-04" db="EMBL/GenBank/DDBJ databases">
        <authorList>
            <person name="Gilroy R."/>
        </authorList>
    </citation>
    <scope>NUCLEOTIDE SEQUENCE</scope>
    <source>
        <strain evidence="1">ChiHjej11B10-19426</strain>
    </source>
</reference>
<evidence type="ECO:0000313" key="1">
    <source>
        <dbReference type="EMBL" id="HIZ15112.1"/>
    </source>
</evidence>
<dbReference type="PROSITE" id="PS51257">
    <property type="entry name" value="PROKAR_LIPOPROTEIN"/>
    <property type="match status" value="1"/>
</dbReference>
<gene>
    <name evidence="1" type="ORF">H9816_04310</name>
</gene>
<dbReference type="SUPFAM" id="SSF53474">
    <property type="entry name" value="alpha/beta-Hydrolases"/>
    <property type="match status" value="1"/>
</dbReference>
<reference evidence="1" key="1">
    <citation type="journal article" date="2021" name="PeerJ">
        <title>Extensive microbial diversity within the chicken gut microbiome revealed by metagenomics and culture.</title>
        <authorList>
            <person name="Gilroy R."/>
            <person name="Ravi A."/>
            <person name="Getino M."/>
            <person name="Pursley I."/>
            <person name="Horton D.L."/>
            <person name="Alikhan N.F."/>
            <person name="Baker D."/>
            <person name="Gharbi K."/>
            <person name="Hall N."/>
            <person name="Watson M."/>
            <person name="Adriaenssens E.M."/>
            <person name="Foster-Nyarko E."/>
            <person name="Jarju S."/>
            <person name="Secka A."/>
            <person name="Antonio M."/>
            <person name="Oren A."/>
            <person name="Chaudhuri R.R."/>
            <person name="La Ragione R."/>
            <person name="Hildebrand F."/>
            <person name="Pallen M.J."/>
        </authorList>
    </citation>
    <scope>NUCLEOTIDE SEQUENCE</scope>
    <source>
        <strain evidence="1">ChiHjej11B10-19426</strain>
    </source>
</reference>